<organism evidence="2 3">
    <name type="scientific">Flavobacterium panici</name>
    <dbReference type="NCBI Taxonomy" id="2654843"/>
    <lineage>
        <taxon>Bacteria</taxon>
        <taxon>Pseudomonadati</taxon>
        <taxon>Bacteroidota</taxon>
        <taxon>Flavobacteriia</taxon>
        <taxon>Flavobacteriales</taxon>
        <taxon>Flavobacteriaceae</taxon>
        <taxon>Flavobacterium</taxon>
    </lineage>
</organism>
<feature type="transmembrane region" description="Helical" evidence="1">
    <location>
        <begin position="52"/>
        <end position="72"/>
    </location>
</feature>
<name>A0A9N8J484_9FLAO</name>
<dbReference type="EMBL" id="CAIJDE010000056">
    <property type="protein sequence ID" value="CAC9975970.1"/>
    <property type="molecule type" value="Genomic_DNA"/>
</dbReference>
<accession>A0A9N8J484</accession>
<keyword evidence="1" id="KW-1133">Transmembrane helix</keyword>
<evidence type="ECO:0000313" key="3">
    <source>
        <dbReference type="Proteomes" id="UP000533639"/>
    </source>
</evidence>
<dbReference type="RefSeq" id="WP_180860033.1">
    <property type="nucleotide sequence ID" value="NZ_CAIJDE010000056.1"/>
</dbReference>
<gene>
    <name evidence="2" type="ORF">FLAPXU55_03691</name>
</gene>
<dbReference type="Pfam" id="PF08570">
    <property type="entry name" value="DUF1761"/>
    <property type="match status" value="1"/>
</dbReference>
<feature type="transmembrane region" description="Helical" evidence="1">
    <location>
        <begin position="6"/>
        <end position="25"/>
    </location>
</feature>
<protein>
    <recommendedName>
        <fullName evidence="4">DUF1761 domain-containing protein</fullName>
    </recommendedName>
</protein>
<proteinExistence type="predicted"/>
<sequence length="163" mass="18525">MEKINLITFFVAAIVTLIIGFIWYHPKVFGTIWMRENNFTEEDLKKGNMLKIFGFTYIFSVMLSMALMSFTIHQSGAIGMIGGPQFIETAKPSFHAFMADYGTAFRTFKHGALHGFMSGLFFAFPIVGINGLFERKSWKYIFIHAGYWMLTLTIIGGIVCQFA</sequence>
<keyword evidence="1" id="KW-0472">Membrane</keyword>
<reference evidence="2 3" key="1">
    <citation type="submission" date="2020-06" db="EMBL/GenBank/DDBJ databases">
        <authorList>
            <person name="Criscuolo A."/>
        </authorList>
    </citation>
    <scope>NUCLEOTIDE SEQUENCE [LARGE SCALE GENOMIC DNA]</scope>
    <source>
        <strain evidence="2">PXU-55</strain>
    </source>
</reference>
<keyword evidence="1" id="KW-0812">Transmembrane</keyword>
<keyword evidence="3" id="KW-1185">Reference proteome</keyword>
<dbReference type="Proteomes" id="UP000533639">
    <property type="component" value="Unassembled WGS sequence"/>
</dbReference>
<comment type="caution">
    <text evidence="2">The sequence shown here is derived from an EMBL/GenBank/DDBJ whole genome shotgun (WGS) entry which is preliminary data.</text>
</comment>
<evidence type="ECO:0000256" key="1">
    <source>
        <dbReference type="SAM" id="Phobius"/>
    </source>
</evidence>
<dbReference type="AlphaFoldDB" id="A0A9N8J484"/>
<evidence type="ECO:0008006" key="4">
    <source>
        <dbReference type="Google" id="ProtNLM"/>
    </source>
</evidence>
<dbReference type="InterPro" id="IPR013879">
    <property type="entry name" value="DUF1761"/>
</dbReference>
<evidence type="ECO:0000313" key="2">
    <source>
        <dbReference type="EMBL" id="CAC9975970.1"/>
    </source>
</evidence>
<feature type="transmembrane region" description="Helical" evidence="1">
    <location>
        <begin position="112"/>
        <end position="133"/>
    </location>
</feature>
<feature type="transmembrane region" description="Helical" evidence="1">
    <location>
        <begin position="140"/>
        <end position="159"/>
    </location>
</feature>